<keyword evidence="3" id="KW-1185">Reference proteome</keyword>
<proteinExistence type="predicted"/>
<sequence>MTENVLSLFVESISGLSEANGNFRVEVIPNIKIAGFIFLKNIDVRIFVTVCHRHHKIQQLQIFPRLLELTRTIKIENLPPHVDNSYVTIVFGNPQNGEGVTNV</sequence>
<dbReference type="InterPro" id="IPR057050">
    <property type="entry name" value="RRM_PARP14_2"/>
</dbReference>
<accession>A0A9L0I9H0</accession>
<evidence type="ECO:0000313" key="3">
    <source>
        <dbReference type="Proteomes" id="UP000694387"/>
    </source>
</evidence>
<protein>
    <submittedName>
        <fullName evidence="2">Poly(ADP-ribose) polymerase family member 15</fullName>
    </submittedName>
</protein>
<organism evidence="2 3">
    <name type="scientific">Equus asinus</name>
    <name type="common">Donkey</name>
    <name type="synonym">Equus africanus asinus</name>
    <dbReference type="NCBI Taxonomy" id="9793"/>
    <lineage>
        <taxon>Eukaryota</taxon>
        <taxon>Metazoa</taxon>
        <taxon>Chordata</taxon>
        <taxon>Craniata</taxon>
        <taxon>Vertebrata</taxon>
        <taxon>Euteleostomi</taxon>
        <taxon>Mammalia</taxon>
        <taxon>Eutheria</taxon>
        <taxon>Laurasiatheria</taxon>
        <taxon>Perissodactyla</taxon>
        <taxon>Equidae</taxon>
        <taxon>Equus</taxon>
    </lineage>
</organism>
<dbReference type="AlphaFoldDB" id="A0A9L0I9H0"/>
<dbReference type="Proteomes" id="UP000694387">
    <property type="component" value="Chromosome 5"/>
</dbReference>
<evidence type="ECO:0000313" key="2">
    <source>
        <dbReference type="Ensembl" id="ENSEASP00005036711.1"/>
    </source>
</evidence>
<gene>
    <name evidence="2" type="primary">PARP15</name>
</gene>
<name>A0A9L0I9H0_EQUAS</name>
<reference evidence="2" key="3">
    <citation type="submission" date="2025-09" db="UniProtKB">
        <authorList>
            <consortium name="Ensembl"/>
        </authorList>
    </citation>
    <scope>IDENTIFICATION</scope>
</reference>
<dbReference type="GeneTree" id="ENSGT00940000163672"/>
<dbReference type="Ensembl" id="ENSEAST00005083614.1">
    <property type="protein sequence ID" value="ENSEASP00005036711.1"/>
    <property type="gene ID" value="ENSEASG00005034894.1"/>
</dbReference>
<reference evidence="2" key="2">
    <citation type="submission" date="2025-08" db="UniProtKB">
        <authorList>
            <consortium name="Ensembl"/>
        </authorList>
    </citation>
    <scope>IDENTIFICATION</scope>
</reference>
<dbReference type="Pfam" id="PF23245">
    <property type="entry name" value="RRM_PARP14_2"/>
    <property type="match status" value="1"/>
</dbReference>
<evidence type="ECO:0000259" key="1">
    <source>
        <dbReference type="Pfam" id="PF23245"/>
    </source>
</evidence>
<feature type="domain" description="PARP14 second RRM" evidence="1">
    <location>
        <begin position="1"/>
        <end position="68"/>
    </location>
</feature>
<reference evidence="2 3" key="1">
    <citation type="journal article" date="2020" name="Nat. Commun.">
        <title>Donkey genomes provide new insights into domestication and selection for coat color.</title>
        <authorList>
            <person name="Wang"/>
            <person name="C."/>
            <person name="Li"/>
            <person name="H."/>
            <person name="Guo"/>
            <person name="Y."/>
            <person name="Huang"/>
            <person name="J."/>
            <person name="Sun"/>
            <person name="Y."/>
            <person name="Min"/>
            <person name="J."/>
            <person name="Wang"/>
            <person name="J."/>
            <person name="Fang"/>
            <person name="X."/>
            <person name="Zhao"/>
            <person name="Z."/>
            <person name="Wang"/>
            <person name="S."/>
            <person name="Zhang"/>
            <person name="Y."/>
            <person name="Liu"/>
            <person name="Q."/>
            <person name="Jiang"/>
            <person name="Q."/>
            <person name="Wang"/>
            <person name="X."/>
            <person name="Guo"/>
            <person name="Y."/>
            <person name="Yang"/>
            <person name="C."/>
            <person name="Wang"/>
            <person name="Y."/>
            <person name="Tian"/>
            <person name="F."/>
            <person name="Zhuang"/>
            <person name="G."/>
            <person name="Fan"/>
            <person name="Y."/>
            <person name="Gao"/>
            <person name="Q."/>
            <person name="Li"/>
            <person name="Y."/>
            <person name="Ju"/>
            <person name="Z."/>
            <person name="Li"/>
            <person name="J."/>
            <person name="Li"/>
            <person name="R."/>
            <person name="Hou"/>
            <person name="M."/>
            <person name="Yang"/>
            <person name="G."/>
            <person name="Liu"/>
            <person name="G."/>
            <person name="Liu"/>
            <person name="W."/>
            <person name="Guo"/>
            <person name="J."/>
            <person name="Pan"/>
            <person name="S."/>
            <person name="Fan"/>
            <person name="G."/>
            <person name="Zhang"/>
            <person name="W."/>
            <person name="Zhang"/>
            <person name="R."/>
            <person name="Yu"/>
            <person name="J."/>
            <person name="Zhang"/>
            <person name="X."/>
            <person name="Yin"/>
            <person name="Q."/>
            <person name="Ji"/>
            <person name="C."/>
            <person name="Jin"/>
            <person name="Y."/>
            <person name="Yue"/>
            <person name="G."/>
            <person name="Liu"/>
            <person name="M."/>
            <person name="Xu"/>
            <person name="J."/>
            <person name="Liu"/>
            <person name="S."/>
            <person name="Jordana"/>
            <person name="J."/>
            <person name="Noce"/>
            <person name="A."/>
            <person name="Amills"/>
            <person name="M."/>
            <person name="Wu"/>
            <person name="D.D."/>
            <person name="Li"/>
            <person name="S."/>
            <person name="Zhou"/>
            <person name="X. and Zhong"/>
            <person name="J."/>
        </authorList>
    </citation>
    <scope>NUCLEOTIDE SEQUENCE [LARGE SCALE GENOMIC DNA]</scope>
</reference>